<keyword evidence="2" id="KW-1185">Reference proteome</keyword>
<dbReference type="AlphaFoldDB" id="A0AAD2D0E2"/>
<accession>A0AAD2D0E2</accession>
<comment type="caution">
    <text evidence="1">The sequence shown here is derived from an EMBL/GenBank/DDBJ whole genome shotgun (WGS) entry which is preliminary data.</text>
</comment>
<dbReference type="EMBL" id="CAMPGE010017436">
    <property type="protein sequence ID" value="CAI2375921.1"/>
    <property type="molecule type" value="Genomic_DNA"/>
</dbReference>
<reference evidence="1" key="1">
    <citation type="submission" date="2023-07" db="EMBL/GenBank/DDBJ databases">
        <authorList>
            <consortium name="AG Swart"/>
            <person name="Singh M."/>
            <person name="Singh A."/>
            <person name="Seah K."/>
            <person name="Emmerich C."/>
        </authorList>
    </citation>
    <scope>NUCLEOTIDE SEQUENCE</scope>
    <source>
        <strain evidence="1">DP1</strain>
    </source>
</reference>
<organism evidence="1 2">
    <name type="scientific">Euplotes crassus</name>
    <dbReference type="NCBI Taxonomy" id="5936"/>
    <lineage>
        <taxon>Eukaryota</taxon>
        <taxon>Sar</taxon>
        <taxon>Alveolata</taxon>
        <taxon>Ciliophora</taxon>
        <taxon>Intramacronucleata</taxon>
        <taxon>Spirotrichea</taxon>
        <taxon>Hypotrichia</taxon>
        <taxon>Euplotida</taxon>
        <taxon>Euplotidae</taxon>
        <taxon>Moneuplotes</taxon>
    </lineage>
</organism>
<protein>
    <submittedName>
        <fullName evidence="1">Uncharacterized protein</fullName>
    </submittedName>
</protein>
<evidence type="ECO:0000313" key="2">
    <source>
        <dbReference type="Proteomes" id="UP001295684"/>
    </source>
</evidence>
<proteinExistence type="predicted"/>
<dbReference type="Proteomes" id="UP001295684">
    <property type="component" value="Unassembled WGS sequence"/>
</dbReference>
<sequence>MERVSKKINFKSRIAEDKLSKKFYNTGYNKDEKWLDTQIWNQKKIKKVQAKFKRTGGFEFKKVMNQLNKYFSKRVNVKVEHIHKNAEDCKVEKRIKSPLPPALLNKFTKRKRRNRNLNNTIRSEGFYGSEDISESMISRSGINDESNKDIVGFTRNTKRNFFKHNFPPLSNISYYCNQKFDMERYFSPQPRSRPPLVSKLSAWEA</sequence>
<name>A0AAD2D0E2_EUPCR</name>
<gene>
    <name evidence="1" type="ORF">ECRASSUSDP1_LOCUS17287</name>
</gene>
<evidence type="ECO:0000313" key="1">
    <source>
        <dbReference type="EMBL" id="CAI2375921.1"/>
    </source>
</evidence>